<evidence type="ECO:0000256" key="3">
    <source>
        <dbReference type="SAM" id="SignalP"/>
    </source>
</evidence>
<comment type="caution">
    <text evidence="4">The sequence shown here is derived from an EMBL/GenBank/DDBJ whole genome shotgun (WGS) entry which is preliminary data.</text>
</comment>
<dbReference type="Proteomes" id="UP000309389">
    <property type="component" value="Unassembled WGS sequence"/>
</dbReference>
<feature type="chain" id="PRO_5020747237" evidence="3">
    <location>
        <begin position="20"/>
        <end position="519"/>
    </location>
</feature>
<evidence type="ECO:0000256" key="2">
    <source>
        <dbReference type="SAM" id="MobiDB-lite"/>
    </source>
</evidence>
<organism evidence="4 5">
    <name type="scientific">Alteraurantiacibacter aquimixticola</name>
    <dbReference type="NCBI Taxonomy" id="2489173"/>
    <lineage>
        <taxon>Bacteria</taxon>
        <taxon>Pseudomonadati</taxon>
        <taxon>Pseudomonadota</taxon>
        <taxon>Alphaproteobacteria</taxon>
        <taxon>Sphingomonadales</taxon>
        <taxon>Erythrobacteraceae</taxon>
        <taxon>Alteraurantiacibacter</taxon>
    </lineage>
</organism>
<dbReference type="InterPro" id="IPR011990">
    <property type="entry name" value="TPR-like_helical_dom_sf"/>
</dbReference>
<dbReference type="SUPFAM" id="SSF48452">
    <property type="entry name" value="TPR-like"/>
    <property type="match status" value="1"/>
</dbReference>
<name>A0A4T3F7Z0_9SPHN</name>
<sequence length="519" mass="59222">MRFLVAAVAALMLALPAQAQDWWYAETAHFIIKSRSSKDDTLEFAAKVERFDRGMRFLQGLPEDHVEESHANKPIIYRLRDPRTISRLAGAGGGGVLGFFIPRAGHSVGFAPVRQSRSNNSRARRDRTSDPNETLFHEYTHYFMMQNVPATYPRWYSEGYAEMMSTMRFHDDGSFHIGDPPQDRYHQVMEMSQSRLNEMLDNDHEVNFVDYIQHYGTGWLLTHYLSFDVEREAKLREFLFALGNGEDSLTAAERIFGDLNELQREILRYRRDDFPGYNVRPNLLAEPEVSIRPIEGAEDAAIQEEMELWIGVSEDEAAGVAAKLRAVVAEYPDSAHAYMLLAEAEHDAGKLQAAQEAAARAVELDPENQHAWLYRGRIALKMAEDDPAQYEVARDHIASARTIDLDDPRPLIDYYESYYEESGGQDIPEHAIIALEQAYDTAGSDTRYRLLLGRQLVNESRFQEATVVMLPALFSGHSFDNVDEDDFTPNRLFTALEAQDRTRALELINKVLEPEEEED</sequence>
<feature type="signal peptide" evidence="3">
    <location>
        <begin position="1"/>
        <end position="19"/>
    </location>
</feature>
<evidence type="ECO:0000313" key="4">
    <source>
        <dbReference type="EMBL" id="TIX51852.1"/>
    </source>
</evidence>
<accession>A0A4T3F7Z0</accession>
<gene>
    <name evidence="4" type="ORF">E5222_05260</name>
</gene>
<protein>
    <submittedName>
        <fullName evidence="4">Uncharacterized protein</fullName>
    </submittedName>
</protein>
<dbReference type="EMBL" id="SSHH01000001">
    <property type="protein sequence ID" value="TIX51852.1"/>
    <property type="molecule type" value="Genomic_DNA"/>
</dbReference>
<dbReference type="RefSeq" id="WP_136692641.1">
    <property type="nucleotide sequence ID" value="NZ_SSHH01000001.1"/>
</dbReference>
<dbReference type="PROSITE" id="PS50005">
    <property type="entry name" value="TPR"/>
    <property type="match status" value="1"/>
</dbReference>
<feature type="region of interest" description="Disordered" evidence="2">
    <location>
        <begin position="111"/>
        <end position="131"/>
    </location>
</feature>
<reference evidence="4 5" key="1">
    <citation type="submission" date="2019-04" db="EMBL/GenBank/DDBJ databases">
        <title>Altererythrobacter aquimixticola sp. nov., isolated from sediment of junction between the ocean and a freshwater spring.</title>
        <authorList>
            <person name="Yoon J.-H."/>
        </authorList>
    </citation>
    <scope>NUCLEOTIDE SEQUENCE [LARGE SCALE GENOMIC DNA]</scope>
    <source>
        <strain evidence="4 5">SSKS-13</strain>
    </source>
</reference>
<evidence type="ECO:0000313" key="5">
    <source>
        <dbReference type="Proteomes" id="UP000309389"/>
    </source>
</evidence>
<proteinExistence type="predicted"/>
<dbReference type="OrthoDB" id="5523615at2"/>
<dbReference type="Gene3D" id="1.25.40.10">
    <property type="entry name" value="Tetratricopeptide repeat domain"/>
    <property type="match status" value="1"/>
</dbReference>
<feature type="repeat" description="TPR" evidence="1">
    <location>
        <begin position="335"/>
        <end position="368"/>
    </location>
</feature>
<keyword evidence="5" id="KW-1185">Reference proteome</keyword>
<dbReference type="InterPro" id="IPR019734">
    <property type="entry name" value="TPR_rpt"/>
</dbReference>
<dbReference type="AlphaFoldDB" id="A0A4T3F7Z0"/>
<evidence type="ECO:0000256" key="1">
    <source>
        <dbReference type="PROSITE-ProRule" id="PRU00339"/>
    </source>
</evidence>
<keyword evidence="1" id="KW-0802">TPR repeat</keyword>
<keyword evidence="3" id="KW-0732">Signal</keyword>